<reference evidence="2 3" key="1">
    <citation type="submission" date="2021-01" db="EMBL/GenBank/DDBJ databases">
        <title>Whole genome shotgun sequence of Planotetraspora phitsanulokensis NBRC 104273.</title>
        <authorList>
            <person name="Komaki H."/>
            <person name="Tamura T."/>
        </authorList>
    </citation>
    <scope>NUCLEOTIDE SEQUENCE [LARGE SCALE GENOMIC DNA]</scope>
    <source>
        <strain evidence="2 3">NBRC 104273</strain>
    </source>
</reference>
<dbReference type="Gene3D" id="3.40.50.720">
    <property type="entry name" value="NAD(P)-binding Rossmann-like Domain"/>
    <property type="match status" value="1"/>
</dbReference>
<accession>A0A8J3U5U3</accession>
<dbReference type="AlphaFoldDB" id="A0A8J3U5U3"/>
<keyword evidence="3" id="KW-1185">Reference proteome</keyword>
<organism evidence="2 3">
    <name type="scientific">Planotetraspora phitsanulokensis</name>
    <dbReference type="NCBI Taxonomy" id="575192"/>
    <lineage>
        <taxon>Bacteria</taxon>
        <taxon>Bacillati</taxon>
        <taxon>Actinomycetota</taxon>
        <taxon>Actinomycetes</taxon>
        <taxon>Streptosporangiales</taxon>
        <taxon>Streptosporangiaceae</taxon>
        <taxon>Planotetraspora</taxon>
    </lineage>
</organism>
<name>A0A8J3U5U3_9ACTN</name>
<dbReference type="InterPro" id="IPR011032">
    <property type="entry name" value="GroES-like_sf"/>
</dbReference>
<dbReference type="PANTHER" id="PTHR43677:SF4">
    <property type="entry name" value="QUINONE OXIDOREDUCTASE-LIKE PROTEIN 2"/>
    <property type="match status" value="1"/>
</dbReference>
<dbReference type="InterPro" id="IPR013149">
    <property type="entry name" value="ADH-like_C"/>
</dbReference>
<feature type="domain" description="Enoyl reductase (ER)" evidence="1">
    <location>
        <begin position="13"/>
        <end position="326"/>
    </location>
</feature>
<dbReference type="Pfam" id="PF08240">
    <property type="entry name" value="ADH_N"/>
    <property type="match status" value="1"/>
</dbReference>
<dbReference type="PANTHER" id="PTHR43677">
    <property type="entry name" value="SHORT-CHAIN DEHYDROGENASE/REDUCTASE"/>
    <property type="match status" value="1"/>
</dbReference>
<dbReference type="CDD" id="cd08241">
    <property type="entry name" value="QOR1"/>
    <property type="match status" value="1"/>
</dbReference>
<dbReference type="EMBL" id="BOOP01000019">
    <property type="protein sequence ID" value="GII39084.1"/>
    <property type="molecule type" value="Genomic_DNA"/>
</dbReference>
<dbReference type="SUPFAM" id="SSF50129">
    <property type="entry name" value="GroES-like"/>
    <property type="match status" value="1"/>
</dbReference>
<gene>
    <name evidence="2" type="ORF">Pph01_40870</name>
</gene>
<dbReference type="RefSeq" id="WP_204074698.1">
    <property type="nucleotide sequence ID" value="NZ_BAABHI010000003.1"/>
</dbReference>
<dbReference type="Proteomes" id="UP000622547">
    <property type="component" value="Unassembled WGS sequence"/>
</dbReference>
<sequence length="330" mass="33891">MFHGKYWQASTFGTPREVLELVDTTWPAPSEGRLLVKVDFSAIGYPDAIILGGHFPGVTQPPAFPGQEVSGEVVAVPEGSAFAVGDRVMGMTPFFESLGAHGTYAYTMESQTRRIPSPLTGEEAAGFLIGFKTAHYGLVGRLGLTEGEVLVVLGGSGGSGSTAIQLGKALGATVIAVAGSEEKADFCRKIGADHAVNHAASDVVEEIRSLTGGRGADVVYDPVGGDLGTRVLGAVAHSGRFGVIGYAAGSFPHIDAMGLLLGNFSVVGVFGGGIPPEEDAATVDRVCELAEQGAIRTPVGAVVPFEEVPGAIERVMTGQTVGKIVVRVAG</sequence>
<dbReference type="GO" id="GO:0016491">
    <property type="term" value="F:oxidoreductase activity"/>
    <property type="evidence" value="ECO:0007669"/>
    <property type="project" value="InterPro"/>
</dbReference>
<dbReference type="InterPro" id="IPR051397">
    <property type="entry name" value="Zn-ADH-like_protein"/>
</dbReference>
<proteinExistence type="predicted"/>
<evidence type="ECO:0000313" key="3">
    <source>
        <dbReference type="Proteomes" id="UP000622547"/>
    </source>
</evidence>
<dbReference type="SUPFAM" id="SSF51735">
    <property type="entry name" value="NAD(P)-binding Rossmann-fold domains"/>
    <property type="match status" value="1"/>
</dbReference>
<evidence type="ECO:0000313" key="2">
    <source>
        <dbReference type="EMBL" id="GII39084.1"/>
    </source>
</evidence>
<evidence type="ECO:0000259" key="1">
    <source>
        <dbReference type="SMART" id="SM00829"/>
    </source>
</evidence>
<dbReference type="Gene3D" id="3.90.180.10">
    <property type="entry name" value="Medium-chain alcohol dehydrogenases, catalytic domain"/>
    <property type="match status" value="1"/>
</dbReference>
<comment type="caution">
    <text evidence="2">The sequence shown here is derived from an EMBL/GenBank/DDBJ whole genome shotgun (WGS) entry which is preliminary data.</text>
</comment>
<protein>
    <submittedName>
        <fullName evidence="2">Oxidoreductase</fullName>
    </submittedName>
</protein>
<dbReference type="InterPro" id="IPR013154">
    <property type="entry name" value="ADH-like_N"/>
</dbReference>
<dbReference type="Pfam" id="PF00107">
    <property type="entry name" value="ADH_zinc_N"/>
    <property type="match status" value="1"/>
</dbReference>
<dbReference type="InterPro" id="IPR020843">
    <property type="entry name" value="ER"/>
</dbReference>
<dbReference type="InterPro" id="IPR036291">
    <property type="entry name" value="NAD(P)-bd_dom_sf"/>
</dbReference>
<dbReference type="SMART" id="SM00829">
    <property type="entry name" value="PKS_ER"/>
    <property type="match status" value="1"/>
</dbReference>